<organism evidence="3 4">
    <name type="scientific">Streptomyces bathyalis</name>
    <dbReference type="NCBI Taxonomy" id="2710756"/>
    <lineage>
        <taxon>Bacteria</taxon>
        <taxon>Bacillati</taxon>
        <taxon>Actinomycetota</taxon>
        <taxon>Actinomycetes</taxon>
        <taxon>Kitasatosporales</taxon>
        <taxon>Streptomycetaceae</taxon>
        <taxon>Streptomyces</taxon>
    </lineage>
</organism>
<feature type="chain" id="PRO_5032757667" description="Secreted protein" evidence="2">
    <location>
        <begin position="23"/>
        <end position="209"/>
    </location>
</feature>
<sequence length="209" mass="22065">MGRRITAVAVALAVLLALAGFAAWMTGRSDQSDEPRTPPASTGPAPAPSASASDGAVADPPQTGAPLTYGKAAARMLWTYDTRETTREQQLAGMREWMTRESRYADWDSIASQVPDPVLWSRMRDNAQHAKAEVGEAHYPAAFKKAVAQDPSALTEAYIYAVTVTGKQKIAWKSAGGGSGAEGRSVTLAVQCRPNHSCALVAIAPQVAP</sequence>
<evidence type="ECO:0008006" key="5">
    <source>
        <dbReference type="Google" id="ProtNLM"/>
    </source>
</evidence>
<accession>A0A7T1TC91</accession>
<feature type="region of interest" description="Disordered" evidence="1">
    <location>
        <begin position="28"/>
        <end position="65"/>
    </location>
</feature>
<keyword evidence="2" id="KW-0732">Signal</keyword>
<evidence type="ECO:0000256" key="1">
    <source>
        <dbReference type="SAM" id="MobiDB-lite"/>
    </source>
</evidence>
<evidence type="ECO:0000313" key="3">
    <source>
        <dbReference type="EMBL" id="QPP10306.1"/>
    </source>
</evidence>
<dbReference type="Proteomes" id="UP000595046">
    <property type="component" value="Chromosome"/>
</dbReference>
<dbReference type="EMBL" id="CP048882">
    <property type="protein sequence ID" value="QPP10306.1"/>
    <property type="molecule type" value="Genomic_DNA"/>
</dbReference>
<feature type="compositionally biased region" description="Low complexity" evidence="1">
    <location>
        <begin position="39"/>
        <end position="61"/>
    </location>
</feature>
<name>A0A7T1TC91_9ACTN</name>
<gene>
    <name evidence="3" type="ORF">G4Z16_00820</name>
</gene>
<keyword evidence="4" id="KW-1185">Reference proteome</keyword>
<proteinExistence type="predicted"/>
<feature type="signal peptide" evidence="2">
    <location>
        <begin position="1"/>
        <end position="22"/>
    </location>
</feature>
<dbReference type="KEGG" id="sbat:G4Z16_00820"/>
<protein>
    <recommendedName>
        <fullName evidence="5">Secreted protein</fullName>
    </recommendedName>
</protein>
<reference evidence="4" key="1">
    <citation type="submission" date="2020-02" db="EMBL/GenBank/DDBJ databases">
        <title>Streptomyces sp. ASO4wet.</title>
        <authorList>
            <person name="Risdian C."/>
            <person name="Landwehr W."/>
            <person name="Schupp P."/>
            <person name="Wink J."/>
        </authorList>
    </citation>
    <scope>NUCLEOTIDE SEQUENCE [LARGE SCALE GENOMIC DNA]</scope>
    <source>
        <strain evidence="4">ASO4wet</strain>
    </source>
</reference>
<dbReference type="AlphaFoldDB" id="A0A7T1TC91"/>
<evidence type="ECO:0000313" key="4">
    <source>
        <dbReference type="Proteomes" id="UP000595046"/>
    </source>
</evidence>
<evidence type="ECO:0000256" key="2">
    <source>
        <dbReference type="SAM" id="SignalP"/>
    </source>
</evidence>